<feature type="domain" description="DUF58" evidence="3">
    <location>
        <begin position="258"/>
        <end position="302"/>
    </location>
</feature>
<name>A0A8A2VPX0_9EURY</name>
<dbReference type="PANTHER" id="PTHR33608:SF6">
    <property type="entry name" value="BLL2464 PROTEIN"/>
    <property type="match status" value="1"/>
</dbReference>
<dbReference type="RefSeq" id="WP_207289879.1">
    <property type="nucleotide sequence ID" value="NZ_CP071462.1"/>
</dbReference>
<evidence type="ECO:0000313" key="5">
    <source>
        <dbReference type="Proteomes" id="UP000663203"/>
    </source>
</evidence>
<keyword evidence="2" id="KW-0812">Transmembrane</keyword>
<keyword evidence="2" id="KW-0472">Membrane</keyword>
<feature type="compositionally biased region" description="Basic and acidic residues" evidence="1">
    <location>
        <begin position="378"/>
        <end position="401"/>
    </location>
</feature>
<evidence type="ECO:0000256" key="1">
    <source>
        <dbReference type="SAM" id="MobiDB-lite"/>
    </source>
</evidence>
<organism evidence="4 5">
    <name type="scientific">Haloterrigena alkaliphila</name>
    <dbReference type="NCBI Taxonomy" id="2816475"/>
    <lineage>
        <taxon>Archaea</taxon>
        <taxon>Methanobacteriati</taxon>
        <taxon>Methanobacteriota</taxon>
        <taxon>Stenosarchaea group</taxon>
        <taxon>Halobacteria</taxon>
        <taxon>Halobacteriales</taxon>
        <taxon>Natrialbaceae</taxon>
        <taxon>Haloterrigena</taxon>
    </lineage>
</organism>
<dbReference type="InterPro" id="IPR002881">
    <property type="entry name" value="DUF58"/>
</dbReference>
<reference evidence="4 5" key="1">
    <citation type="submission" date="2021-03" db="EMBL/GenBank/DDBJ databases">
        <title>Haloterrigena longa sp. nov. and Haloterrigena limicola sp. nov., extremely halophilic archaea isolated from a salt lake.</title>
        <authorList>
            <person name="Henglin C."/>
        </authorList>
    </citation>
    <scope>NUCLEOTIDE SEQUENCE [LARGE SCALE GENOMIC DNA]</scope>
    <source>
        <strain evidence="4 5">KZCA68</strain>
    </source>
</reference>
<evidence type="ECO:0000256" key="2">
    <source>
        <dbReference type="SAM" id="Phobius"/>
    </source>
</evidence>
<evidence type="ECO:0000313" key="4">
    <source>
        <dbReference type="EMBL" id="QSX00159.1"/>
    </source>
</evidence>
<feature type="transmembrane region" description="Helical" evidence="2">
    <location>
        <begin position="12"/>
        <end position="45"/>
    </location>
</feature>
<dbReference type="GeneID" id="63186460"/>
<dbReference type="KEGG" id="hakz:J0X25_04105"/>
<dbReference type="AlphaFoldDB" id="A0A8A2VPX0"/>
<protein>
    <submittedName>
        <fullName evidence="4">DUF58 domain-containing protein</fullName>
    </submittedName>
</protein>
<dbReference type="Pfam" id="PF01882">
    <property type="entry name" value="DUF58"/>
    <property type="match status" value="1"/>
</dbReference>
<gene>
    <name evidence="4" type="ORF">J0X25_04105</name>
</gene>
<feature type="compositionally biased region" description="Acidic residues" evidence="1">
    <location>
        <begin position="80"/>
        <end position="110"/>
    </location>
</feature>
<keyword evidence="5" id="KW-1185">Reference proteome</keyword>
<sequence length="532" mass="55597">MTEHRRQARWQVALVVALVTCLLAVALGLPALFFLAIAALGFVLAGAASASPDLGPDDVEIEDESDDAMAATEVAASDSEVADGDGAEDGESADDGESGDRDGESDDAALETDGTLRLERSLAETRVRPGAPVTVTIAVTNETDRVLPDVRIVDEPPANVPVTDGAPAFATALQPGETVTREYELTPPRGEYAFGPLTVRARSLSATAVATAEREPDGDTAFACETLLDAFPFQDRTIQFVGQAPTDDGGSGIEFFSTREYRRGDPINRIDWHRYARTRDLTTVEYREERSVTIVFVIDDRRDAHRERPDGGPDSFDLTLYAASRGVVASLEDGNRTGLATLSGTDWVDPGAGDGVRRRVEDALEDVSAGGGATNAAGEDRGTNAATGDRDTNAAPDDRVADPTSAVTDGGAASGPGLGGSSLAADLERRLPNRAQVAFCAPLLDDAAVDLVETLRTRGRAVTVVSPNVTAGTERSAPTPGARVAGLERANRIDALRGLGATVVDWDLAEPVSVALSRAFRARSAGLGGGSV</sequence>
<dbReference type="EMBL" id="CP071462">
    <property type="protein sequence ID" value="QSX00159.1"/>
    <property type="molecule type" value="Genomic_DNA"/>
</dbReference>
<feature type="region of interest" description="Disordered" evidence="1">
    <location>
        <begin position="367"/>
        <end position="420"/>
    </location>
</feature>
<feature type="region of interest" description="Disordered" evidence="1">
    <location>
        <begin position="75"/>
        <end position="113"/>
    </location>
</feature>
<proteinExistence type="predicted"/>
<evidence type="ECO:0000259" key="3">
    <source>
        <dbReference type="Pfam" id="PF01882"/>
    </source>
</evidence>
<accession>A0A8A2VPX0</accession>
<dbReference type="PANTHER" id="PTHR33608">
    <property type="entry name" value="BLL2464 PROTEIN"/>
    <property type="match status" value="1"/>
</dbReference>
<keyword evidence="2" id="KW-1133">Transmembrane helix</keyword>
<dbReference type="Proteomes" id="UP000663203">
    <property type="component" value="Chromosome"/>
</dbReference>